<dbReference type="SUPFAM" id="SSF51126">
    <property type="entry name" value="Pectin lyase-like"/>
    <property type="match status" value="1"/>
</dbReference>
<reference evidence="2" key="1">
    <citation type="submission" date="2017-05" db="UniProtKB">
        <authorList>
            <consortium name="EnsemblMetazoa"/>
        </authorList>
    </citation>
    <scope>IDENTIFICATION</scope>
</reference>
<evidence type="ECO:0000256" key="1">
    <source>
        <dbReference type="SAM" id="SignalP"/>
    </source>
</evidence>
<evidence type="ECO:0000313" key="2">
    <source>
        <dbReference type="EnsemblMetazoa" id="Aqu2.1.14805_001"/>
    </source>
</evidence>
<keyword evidence="1" id="KW-0732">Signal</keyword>
<feature type="chain" id="PRO_5013390321" description="Right handed beta helix domain-containing protein" evidence="1">
    <location>
        <begin position="16"/>
        <end position="571"/>
    </location>
</feature>
<dbReference type="InterPro" id="IPR011050">
    <property type="entry name" value="Pectin_lyase_fold/virulence"/>
</dbReference>
<protein>
    <recommendedName>
        <fullName evidence="3">Right handed beta helix domain-containing protein</fullName>
    </recommendedName>
</protein>
<dbReference type="EnsemblMetazoa" id="Aqu2.1.14805_001">
    <property type="protein sequence ID" value="Aqu2.1.14805_001"/>
    <property type="gene ID" value="Aqu2.1.14805"/>
</dbReference>
<dbReference type="InParanoid" id="A0A1X7TJP1"/>
<evidence type="ECO:0008006" key="3">
    <source>
        <dbReference type="Google" id="ProtNLM"/>
    </source>
</evidence>
<feature type="signal peptide" evidence="1">
    <location>
        <begin position="1"/>
        <end position="15"/>
    </location>
</feature>
<dbReference type="AlphaFoldDB" id="A0A1X7TJP1"/>
<accession>A0A1X7TJP1</accession>
<organism evidence="2">
    <name type="scientific">Amphimedon queenslandica</name>
    <name type="common">Sponge</name>
    <dbReference type="NCBI Taxonomy" id="400682"/>
    <lineage>
        <taxon>Eukaryota</taxon>
        <taxon>Metazoa</taxon>
        <taxon>Porifera</taxon>
        <taxon>Demospongiae</taxon>
        <taxon>Heteroscleromorpha</taxon>
        <taxon>Haplosclerida</taxon>
        <taxon>Niphatidae</taxon>
        <taxon>Amphimedon</taxon>
    </lineage>
</organism>
<proteinExistence type="predicted"/>
<name>A0A1X7TJP1_AMPQE</name>
<sequence length="571" mass="62296">MFLLLLLFILPSSSAEFINRQDEGYYMYVLPSSSRQSSCPPQARGSNSTCGTLSMLVSRLPPTASNISFIFLDGVHLLHHYVHLKEIPEVTLKSISSSMQPVLVCTGDTARFDVVGSKRLEISGIAVTNCTSPFGLHGIAYISIINAVMHDNRGIAVFVADTVKIVIETTKFIRNGLISNDSCGDMLISSQQSAIYCSIRNTTFTGGNGYYSGLTLVIEDSYNVSILIHNTTFTNNTSVGSRGSANINIYVINSIINEIQFFQVSSTNGTSVQDFDSQGGGLYLSLNRLTCTPESKITINNSFFAHNYARTGSGAFLYFGGTINCRFLIENSSFINNGHYIMFNNKLQVCTEGGGLEIEDYANATNNSVIIKNSKFISNGALIGGAFQQKTAVNTKLAIINSAFEGNVGFVGSAIVGNFQSDPSIHSNTELIDVLVIGNTRYSVDIMKVFMGSSFSYNNHIRHFNEINAAVILSSDRHPFTVNATNIVIRDNYNISGMALRGCNIRFKGRENAFINNSSPEIGGGLVILTTNIYFEVNDGNYLTFFNNTARYGGALYIADIGLDDYDISYI</sequence>